<evidence type="ECO:0000313" key="3">
    <source>
        <dbReference type="EMBL" id="OGZ11657.1"/>
    </source>
</evidence>
<gene>
    <name evidence="3" type="ORF">A3D67_00500</name>
</gene>
<dbReference type="InterPro" id="IPR008963">
    <property type="entry name" value="Purple_acid_Pase-like_N"/>
</dbReference>
<keyword evidence="1" id="KW-0812">Transmembrane</keyword>
<accession>A0A1G2DDD3</accession>
<dbReference type="Gene3D" id="2.60.40.10">
    <property type="entry name" value="Immunoglobulins"/>
    <property type="match status" value="1"/>
</dbReference>
<dbReference type="InterPro" id="IPR013783">
    <property type="entry name" value="Ig-like_fold"/>
</dbReference>
<feature type="transmembrane region" description="Helical" evidence="1">
    <location>
        <begin position="45"/>
        <end position="63"/>
    </location>
</feature>
<keyword evidence="1" id="KW-1133">Transmembrane helix</keyword>
<dbReference type="CDD" id="cd00063">
    <property type="entry name" value="FN3"/>
    <property type="match status" value="1"/>
</dbReference>
<proteinExistence type="predicted"/>
<dbReference type="InterPro" id="IPR003961">
    <property type="entry name" value="FN3_dom"/>
</dbReference>
<reference evidence="3 4" key="1">
    <citation type="journal article" date="2016" name="Nat. Commun.">
        <title>Thousands of microbial genomes shed light on interconnected biogeochemical processes in an aquifer system.</title>
        <authorList>
            <person name="Anantharaman K."/>
            <person name="Brown C.T."/>
            <person name="Hug L.A."/>
            <person name="Sharon I."/>
            <person name="Castelle C.J."/>
            <person name="Probst A.J."/>
            <person name="Thomas B.C."/>
            <person name="Singh A."/>
            <person name="Wilkins M.J."/>
            <person name="Karaoz U."/>
            <person name="Brodie E.L."/>
            <person name="Williams K.H."/>
            <person name="Hubbard S.S."/>
            <person name="Banfield J.F."/>
        </authorList>
    </citation>
    <scope>NUCLEOTIDE SEQUENCE [LARGE SCALE GENOMIC DNA]</scope>
</reference>
<dbReference type="GO" id="GO:0046872">
    <property type="term" value="F:metal ion binding"/>
    <property type="evidence" value="ECO:0007669"/>
    <property type="project" value="InterPro"/>
</dbReference>
<organism evidence="3 4">
    <name type="scientific">Candidatus Lloydbacteria bacterium RIFCSPHIGHO2_02_FULL_51_22</name>
    <dbReference type="NCBI Taxonomy" id="1798663"/>
    <lineage>
        <taxon>Bacteria</taxon>
        <taxon>Candidatus Lloydiibacteriota</taxon>
    </lineage>
</organism>
<dbReference type="EMBL" id="MHLN01000017">
    <property type="protein sequence ID" value="OGZ11657.1"/>
    <property type="molecule type" value="Genomic_DNA"/>
</dbReference>
<name>A0A1G2DDD3_9BACT</name>
<dbReference type="PROSITE" id="PS50853">
    <property type="entry name" value="FN3"/>
    <property type="match status" value="1"/>
</dbReference>
<evidence type="ECO:0000313" key="4">
    <source>
        <dbReference type="Proteomes" id="UP000178099"/>
    </source>
</evidence>
<evidence type="ECO:0000259" key="2">
    <source>
        <dbReference type="PROSITE" id="PS50853"/>
    </source>
</evidence>
<dbReference type="Proteomes" id="UP000178099">
    <property type="component" value="Unassembled WGS sequence"/>
</dbReference>
<comment type="caution">
    <text evidence="3">The sequence shown here is derived from an EMBL/GenBank/DDBJ whole genome shotgun (WGS) entry which is preliminary data.</text>
</comment>
<dbReference type="InterPro" id="IPR015914">
    <property type="entry name" value="PAPs_N"/>
</dbReference>
<feature type="domain" description="Fibronectin type-III" evidence="2">
    <location>
        <begin position="85"/>
        <end position="176"/>
    </location>
</feature>
<keyword evidence="1" id="KW-0472">Membrane</keyword>
<sequence>MRVIFPFGFTIETGNARRVLWIRRSKQSILLGMATQGARFSIKNILPAFVIAIVALAVSFILADFSVPRSAKIPAAASVADDVMSPRIIAVESFGVSTSSAVISWQTDELSDSFVEHGVSISFGLGPVFSETLTQSHELTITDLTPGTSYYYRIKSKDGAGNRAVSEEYRVRTLDRPADPDNSVLTVTRVLPGQFDDTKYTVSISDSDGLGYVRVETAEGDIIWANNLRYGFYGGIRACPAEPITTDTITLEPSDFPLTGYVIDCAHTGVKYPVTADMPPVTSNTFIKDLASLFEPFSQLLSGMVESAR</sequence>
<dbReference type="GO" id="GO:0003993">
    <property type="term" value="F:acid phosphatase activity"/>
    <property type="evidence" value="ECO:0007669"/>
    <property type="project" value="InterPro"/>
</dbReference>
<dbReference type="AlphaFoldDB" id="A0A1G2DDD3"/>
<evidence type="ECO:0000256" key="1">
    <source>
        <dbReference type="SAM" id="Phobius"/>
    </source>
</evidence>
<dbReference type="Pfam" id="PF16656">
    <property type="entry name" value="Pur_ac_phosph_N"/>
    <property type="match status" value="1"/>
</dbReference>
<protein>
    <recommendedName>
        <fullName evidence="2">Fibronectin type-III domain-containing protein</fullName>
    </recommendedName>
</protein>
<dbReference type="SUPFAM" id="SSF49363">
    <property type="entry name" value="Purple acid phosphatase, N-terminal domain"/>
    <property type="match status" value="1"/>
</dbReference>